<feature type="domain" description="L-fucose isomerase C-terminal" evidence="3">
    <location>
        <begin position="352"/>
        <end position="468"/>
    </location>
</feature>
<evidence type="ECO:0000259" key="3">
    <source>
        <dbReference type="Pfam" id="PF02952"/>
    </source>
</evidence>
<dbReference type="GO" id="GO:0005996">
    <property type="term" value="P:monosaccharide metabolic process"/>
    <property type="evidence" value="ECO:0007669"/>
    <property type="project" value="InterPro"/>
</dbReference>
<dbReference type="Pfam" id="PF02952">
    <property type="entry name" value="Fucose_iso_C"/>
    <property type="match status" value="1"/>
</dbReference>
<reference evidence="4" key="1">
    <citation type="journal article" date="2018" name="J. Ind. Microbiol. Biotechnol.">
        <title>Genome mining reveals uncommon alkylpyrones as type III PKS products from myxobacteria.</title>
        <authorList>
            <person name="Hug J.J."/>
            <person name="Panter F."/>
            <person name="Krug D."/>
            <person name="Muller R."/>
        </authorList>
    </citation>
    <scope>NUCLEOTIDE SEQUENCE</scope>
    <source>
        <strain evidence="4">So ce377</strain>
    </source>
</reference>
<dbReference type="GO" id="GO:0016861">
    <property type="term" value="F:intramolecular oxidoreductase activity, interconverting aldoses and ketoses"/>
    <property type="evidence" value="ECO:0007669"/>
    <property type="project" value="InterPro"/>
</dbReference>
<evidence type="ECO:0000256" key="1">
    <source>
        <dbReference type="ARBA" id="ARBA00023235"/>
    </source>
</evidence>
<name>A0A3S7UWK5_SORCE</name>
<dbReference type="PANTHER" id="PTHR36120">
    <property type="entry name" value="FUCOSE ISOMERASE"/>
    <property type="match status" value="1"/>
</dbReference>
<keyword evidence="2" id="KW-0119">Carbohydrate metabolism</keyword>
<keyword evidence="1 4" id="KW-0413">Isomerase</keyword>
<dbReference type="AlphaFoldDB" id="A0A3S7UWK5"/>
<dbReference type="InterPro" id="IPR015888">
    <property type="entry name" value="Fuc_isomerase_C"/>
</dbReference>
<protein>
    <submittedName>
        <fullName evidence="4">L-fucose isomerase</fullName>
    </submittedName>
</protein>
<organism evidence="4">
    <name type="scientific">Sorangium cellulosum</name>
    <name type="common">Polyangium cellulosum</name>
    <dbReference type="NCBI Taxonomy" id="56"/>
    <lineage>
        <taxon>Bacteria</taxon>
        <taxon>Pseudomonadati</taxon>
        <taxon>Myxococcota</taxon>
        <taxon>Polyangia</taxon>
        <taxon>Polyangiales</taxon>
        <taxon>Polyangiaceae</taxon>
        <taxon>Sorangium</taxon>
    </lineage>
</organism>
<proteinExistence type="predicted"/>
<dbReference type="EMBL" id="MH908894">
    <property type="protein sequence ID" value="AYM53113.1"/>
    <property type="molecule type" value="Genomic_DNA"/>
</dbReference>
<accession>A0A3S7UWK5</accession>
<evidence type="ECO:0000256" key="2">
    <source>
        <dbReference type="ARBA" id="ARBA00023277"/>
    </source>
</evidence>
<dbReference type="SUPFAM" id="SSF53743">
    <property type="entry name" value="FucI/AraA N-terminal and middle domains"/>
    <property type="match status" value="1"/>
</dbReference>
<dbReference type="PANTHER" id="PTHR36120:SF1">
    <property type="entry name" value="L-FUCOSE ISOMERASE C-TERMINAL DOMAIN-CONTAINING PROTEIN"/>
    <property type="match status" value="1"/>
</dbReference>
<dbReference type="GO" id="GO:0005737">
    <property type="term" value="C:cytoplasm"/>
    <property type="evidence" value="ECO:0007669"/>
    <property type="project" value="InterPro"/>
</dbReference>
<evidence type="ECO:0000313" key="4">
    <source>
        <dbReference type="EMBL" id="AYM53113.1"/>
    </source>
</evidence>
<dbReference type="InterPro" id="IPR009015">
    <property type="entry name" value="Fucose_isomerase_N/cen_sf"/>
</dbReference>
<sequence>MAQSEPVILGFMGNRGFFPTEFAEEGAKATQSAVGRVLGERVRYVDLGNVETYADARAAAGVAQQYRRDPDGGGAIGVICSMYNFSDENGIRDFLRLADLDVPVLLHTEPDVRGLGRMGQKGRRDGACGRFSAANALRHIGYPYTLTSRHCEAVSSAAFADDLHAFYASCVLASKFRRRGRGVRLGLVGSGPDAFQTVTNVSTELLGHMGLSTVGLELIALDRQMRKVSPRELSTQLEAVSGYMAAADVPRASLEAIARMGVVFDRFVKENDLDGIAVRCWTEMQKYQIGGEVGVMPCTCMSMLSDKLIPAACETDIAGWMGMYMLQCASGLVPLLGDWNNMYDDEREEVDLFHCGVWAKSVMRPGARITRQEILATQADIGAENTWGAVDGELKAGTCAFLRPCTNAREGSVFLYGGVGRVSEEGIDTFGTRGRIHIPRIQELFRYLTQPERAVEHHTALVVGTHKNIGLTMKAIRDAVPYINAQAGLGRGGQALVDFHEHSQVGEL</sequence>